<dbReference type="RefSeq" id="XP_002484220.1">
    <property type="nucleotide sequence ID" value="XM_002484175.1"/>
</dbReference>
<gene>
    <name evidence="1" type="ORF">TSTA_020440</name>
</gene>
<dbReference type="HOGENOM" id="CLU_033666_0_1_1"/>
<dbReference type="Gene3D" id="3.30.420.10">
    <property type="entry name" value="Ribonuclease H-like superfamily/Ribonuclease H"/>
    <property type="match status" value="1"/>
</dbReference>
<dbReference type="STRING" id="441959.B8MFJ6"/>
<evidence type="ECO:0000313" key="2">
    <source>
        <dbReference type="Proteomes" id="UP000001745"/>
    </source>
</evidence>
<organism evidence="1 2">
    <name type="scientific">Talaromyces stipitatus (strain ATCC 10500 / CBS 375.48 / QM 6759 / NRRL 1006)</name>
    <name type="common">Penicillium stipitatum</name>
    <dbReference type="NCBI Taxonomy" id="441959"/>
    <lineage>
        <taxon>Eukaryota</taxon>
        <taxon>Fungi</taxon>
        <taxon>Dikarya</taxon>
        <taxon>Ascomycota</taxon>
        <taxon>Pezizomycotina</taxon>
        <taxon>Eurotiomycetes</taxon>
        <taxon>Eurotiomycetidae</taxon>
        <taxon>Eurotiales</taxon>
        <taxon>Trichocomaceae</taxon>
        <taxon>Talaromyces</taxon>
        <taxon>Talaromyces sect. Talaromyces</taxon>
    </lineage>
</organism>
<evidence type="ECO:0008006" key="3">
    <source>
        <dbReference type="Google" id="ProtNLM"/>
    </source>
</evidence>
<accession>B8MFJ6</accession>
<keyword evidence="2" id="KW-1185">Reference proteome</keyword>
<dbReference type="GO" id="GO:0003676">
    <property type="term" value="F:nucleic acid binding"/>
    <property type="evidence" value="ECO:0007669"/>
    <property type="project" value="InterPro"/>
</dbReference>
<name>B8MFJ6_TALSN</name>
<dbReference type="AlphaFoldDB" id="B8MFJ6"/>
<dbReference type="eggNOG" id="ENOG502QUTZ">
    <property type="taxonomic scope" value="Eukaryota"/>
</dbReference>
<protein>
    <recommendedName>
        <fullName evidence="3">Tc1-like transposase DDE domain-containing protein</fullName>
    </recommendedName>
</protein>
<dbReference type="OrthoDB" id="4890185at2759"/>
<dbReference type="InterPro" id="IPR036397">
    <property type="entry name" value="RNaseH_sf"/>
</dbReference>
<evidence type="ECO:0000313" key="1">
    <source>
        <dbReference type="EMBL" id="EED16986.1"/>
    </source>
</evidence>
<dbReference type="VEuPathDB" id="FungiDB:TSTA_020440"/>
<dbReference type="Proteomes" id="UP000001745">
    <property type="component" value="Unassembled WGS sequence"/>
</dbReference>
<dbReference type="InParanoid" id="B8MFJ6"/>
<proteinExistence type="predicted"/>
<sequence>MAPSTPPHFQLTRDERLQILTLRSVNMKYANIAKHLGVSICQVQLVCQAGHPTPSKRSGRPLVMKDEEIDNPIRFFTSSRYARYLTYRELALHLDLGYSEWAIRSALLSKGSQRYIARRKPPLFPENKWKRLPWAQGHLSWSPSQWEAILWSDEIWVYPGRHTLFLEKQWGTINAQGYIQHIVLLITEYTHHYPYLQLVQDGAPGHGAQSTIPELQKGGVHIVRWPPFSPDLNLIDMVNFPEKMTLSELRIALGEAGMLFQVIFCKIYWNLCLKGAVQLLRQVVVILNFDINVRGIII</sequence>
<reference evidence="2" key="1">
    <citation type="journal article" date="2015" name="Genome Announc.">
        <title>Genome sequence of the AIDS-associated pathogen Penicillium marneffei (ATCC18224) and its near taxonomic relative Talaromyces stipitatus (ATCC10500).</title>
        <authorList>
            <person name="Nierman W.C."/>
            <person name="Fedorova-Abrams N.D."/>
            <person name="Andrianopoulos A."/>
        </authorList>
    </citation>
    <scope>NUCLEOTIDE SEQUENCE [LARGE SCALE GENOMIC DNA]</scope>
    <source>
        <strain evidence="2">ATCC 10500 / CBS 375.48 / QM 6759 / NRRL 1006</strain>
    </source>
</reference>
<dbReference type="PhylomeDB" id="B8MFJ6"/>
<dbReference type="EMBL" id="EQ962656">
    <property type="protein sequence ID" value="EED16986.1"/>
    <property type="molecule type" value="Genomic_DNA"/>
</dbReference>
<dbReference type="GeneID" id="8108854"/>